<dbReference type="Pfam" id="PF02239">
    <property type="entry name" value="Cytochrom_D1"/>
    <property type="match status" value="1"/>
</dbReference>
<dbReference type="PANTHER" id="PTHR47197:SF3">
    <property type="entry name" value="DIHYDRO-HEME D1 DEHYDROGENASE"/>
    <property type="match status" value="1"/>
</dbReference>
<gene>
    <name evidence="2" type="ORF">ACFONP_06045</name>
</gene>
<sequence>MRLAFILAALLGSASAQTLIVGNKAEHTVSFVDLESGEEVVRRETGRFPHEIVVSPDGEQVVVVSYRGPGFDGDELYRFDARTAEPLGPVSLDGSKGPHGLKWIPNTDHVIVTTEITEDVVIIDPQRGRIRDRVKTDQQGSHMVAVSPDGLRAYVANIGSGTFTVIDIPAAKKLRDVKAGEQTEAIAISPSGQEIFVGNNGSKSVMIFDAETLELRDTVETEGIPIRIEISPDGTLFAVSQPDRGNVVIYQVGDLQPAATVELGEGTVPVTLLFSPEGDVLWAAATGAEKVFEIDMESFDILHSFDVGQGSDGLGYAPGDVTPSE</sequence>
<dbReference type="InterPro" id="IPR051200">
    <property type="entry name" value="Host-pathogen_enzymatic-act"/>
</dbReference>
<dbReference type="SUPFAM" id="SSF50974">
    <property type="entry name" value="Nitrous oxide reductase, N-terminal domain"/>
    <property type="match status" value="1"/>
</dbReference>
<dbReference type="EMBL" id="JBHRVA010000002">
    <property type="protein sequence ID" value="MFC3302290.1"/>
    <property type="molecule type" value="Genomic_DNA"/>
</dbReference>
<reference evidence="3" key="1">
    <citation type="journal article" date="2019" name="Int. J. Syst. Evol. Microbiol.">
        <title>The Global Catalogue of Microorganisms (GCM) 10K type strain sequencing project: providing services to taxonomists for standard genome sequencing and annotation.</title>
        <authorList>
            <consortium name="The Broad Institute Genomics Platform"/>
            <consortium name="The Broad Institute Genome Sequencing Center for Infectious Disease"/>
            <person name="Wu L."/>
            <person name="Ma J."/>
        </authorList>
    </citation>
    <scope>NUCLEOTIDE SEQUENCE [LARGE SCALE GENOMIC DNA]</scope>
    <source>
        <strain evidence="3">KCTC 22245</strain>
    </source>
</reference>
<dbReference type="InterPro" id="IPR011045">
    <property type="entry name" value="N2O_reductase_N"/>
</dbReference>
<proteinExistence type="predicted"/>
<protein>
    <submittedName>
        <fullName evidence="2">YncE family protein</fullName>
    </submittedName>
</protein>
<dbReference type="Gene3D" id="2.130.10.10">
    <property type="entry name" value="YVTN repeat-like/Quinoprotein amine dehydrogenase"/>
    <property type="match status" value="1"/>
</dbReference>
<evidence type="ECO:0000313" key="2">
    <source>
        <dbReference type="EMBL" id="MFC3302290.1"/>
    </source>
</evidence>
<organism evidence="2 3">
    <name type="scientific">Parvularcula lutaonensis</name>
    <dbReference type="NCBI Taxonomy" id="491923"/>
    <lineage>
        <taxon>Bacteria</taxon>
        <taxon>Pseudomonadati</taxon>
        <taxon>Pseudomonadota</taxon>
        <taxon>Alphaproteobacteria</taxon>
        <taxon>Parvularculales</taxon>
        <taxon>Parvularculaceae</taxon>
        <taxon>Parvularcula</taxon>
    </lineage>
</organism>
<accession>A0ABV7MA47</accession>
<keyword evidence="1" id="KW-0732">Signal</keyword>
<name>A0ABV7MA47_9PROT</name>
<dbReference type="InterPro" id="IPR015943">
    <property type="entry name" value="WD40/YVTN_repeat-like_dom_sf"/>
</dbReference>
<evidence type="ECO:0000256" key="1">
    <source>
        <dbReference type="SAM" id="SignalP"/>
    </source>
</evidence>
<evidence type="ECO:0000313" key="3">
    <source>
        <dbReference type="Proteomes" id="UP001595607"/>
    </source>
</evidence>
<dbReference type="Proteomes" id="UP001595607">
    <property type="component" value="Unassembled WGS sequence"/>
</dbReference>
<keyword evidence="3" id="KW-1185">Reference proteome</keyword>
<dbReference type="RefSeq" id="WP_189570415.1">
    <property type="nucleotide sequence ID" value="NZ_BMXU01000001.1"/>
</dbReference>
<feature type="signal peptide" evidence="1">
    <location>
        <begin position="1"/>
        <end position="18"/>
    </location>
</feature>
<comment type="caution">
    <text evidence="2">The sequence shown here is derived from an EMBL/GenBank/DDBJ whole genome shotgun (WGS) entry which is preliminary data.</text>
</comment>
<feature type="chain" id="PRO_5047302937" evidence="1">
    <location>
        <begin position="19"/>
        <end position="325"/>
    </location>
</feature>
<dbReference type="PANTHER" id="PTHR47197">
    <property type="entry name" value="PROTEIN NIRF"/>
    <property type="match status" value="1"/>
</dbReference>